<accession>A0ACC0AD52</accession>
<proteinExistence type="predicted"/>
<dbReference type="Proteomes" id="UP001060085">
    <property type="component" value="Linkage Group LG06"/>
</dbReference>
<organism evidence="1 2">
    <name type="scientific">Catharanthus roseus</name>
    <name type="common">Madagascar periwinkle</name>
    <name type="synonym">Vinca rosea</name>
    <dbReference type="NCBI Taxonomy" id="4058"/>
    <lineage>
        <taxon>Eukaryota</taxon>
        <taxon>Viridiplantae</taxon>
        <taxon>Streptophyta</taxon>
        <taxon>Embryophyta</taxon>
        <taxon>Tracheophyta</taxon>
        <taxon>Spermatophyta</taxon>
        <taxon>Magnoliopsida</taxon>
        <taxon>eudicotyledons</taxon>
        <taxon>Gunneridae</taxon>
        <taxon>Pentapetalae</taxon>
        <taxon>asterids</taxon>
        <taxon>lamiids</taxon>
        <taxon>Gentianales</taxon>
        <taxon>Apocynaceae</taxon>
        <taxon>Rauvolfioideae</taxon>
        <taxon>Vinceae</taxon>
        <taxon>Catharanthinae</taxon>
        <taxon>Catharanthus</taxon>
    </lineage>
</organism>
<dbReference type="EMBL" id="CM044706">
    <property type="protein sequence ID" value="KAI5657368.1"/>
    <property type="molecule type" value="Genomic_DNA"/>
</dbReference>
<name>A0ACC0AD52_CATRO</name>
<protein>
    <submittedName>
        <fullName evidence="1">Uncharacterized protein</fullName>
    </submittedName>
</protein>
<reference evidence="2" key="1">
    <citation type="journal article" date="2023" name="Nat. Plants">
        <title>Single-cell RNA sequencing provides a high-resolution roadmap for understanding the multicellular compartmentation of specialized metabolism.</title>
        <authorList>
            <person name="Sun S."/>
            <person name="Shen X."/>
            <person name="Li Y."/>
            <person name="Li Y."/>
            <person name="Wang S."/>
            <person name="Li R."/>
            <person name="Zhang H."/>
            <person name="Shen G."/>
            <person name="Guo B."/>
            <person name="Wei J."/>
            <person name="Xu J."/>
            <person name="St-Pierre B."/>
            <person name="Chen S."/>
            <person name="Sun C."/>
        </authorList>
    </citation>
    <scope>NUCLEOTIDE SEQUENCE [LARGE SCALE GENOMIC DNA]</scope>
</reference>
<gene>
    <name evidence="1" type="ORF">M9H77_26161</name>
</gene>
<evidence type="ECO:0000313" key="2">
    <source>
        <dbReference type="Proteomes" id="UP001060085"/>
    </source>
</evidence>
<keyword evidence="2" id="KW-1185">Reference proteome</keyword>
<sequence length="402" mass="45561">MASTSSSNPGGGSVGGQSRCFQEWISIQEDDLAEMISALNAKEDGDQNDKDAFLRQLIQKTMDHFKNYAEQRIIMARKRVSTMFVPPWCSSLENSHLWIGGCRPSGLFHLAYTISGQEMETRVFEMFERSRAGATDYDFGDDFGEDAMSATQFVELQNLQIRTIKKEDRLTSEMALLQDKIPDDPIAVLVMKKEMADFSEEEEKINGELDDALDEHEKSMELMLEQADKLRIDTLKELLDILTPVQAVNFLVAGKKLHLCIHQCGKRRDRLHNSSIHCPDETSNRDQITRIDELQQKIILDENYQSSKLANLQNEMLDIPQAAAVLQESGCGDVDGNKMIEKNGPTMVSLLEEADRIRLKALEEIIEILTPSQAVDFLAAGKKVRICMQEWGKERDHHHGRN</sequence>
<comment type="caution">
    <text evidence="1">The sequence shown here is derived from an EMBL/GenBank/DDBJ whole genome shotgun (WGS) entry which is preliminary data.</text>
</comment>
<evidence type="ECO:0000313" key="1">
    <source>
        <dbReference type="EMBL" id="KAI5657368.1"/>
    </source>
</evidence>